<dbReference type="EMBL" id="MDEO01000026">
    <property type="protein sequence ID" value="OCX22843.1"/>
    <property type="molecule type" value="Genomic_DNA"/>
</dbReference>
<reference evidence="2 3" key="1">
    <citation type="submission" date="2016-08" db="EMBL/GenBank/DDBJ databases">
        <title>Whole genome sequence of Mesorhizobium sp. strain UASWS1009 isolated from industrial sewage.</title>
        <authorList>
            <person name="Crovadore J."/>
            <person name="Calmin G."/>
            <person name="Chablais R."/>
            <person name="Cochard B."/>
            <person name="Lefort F."/>
        </authorList>
    </citation>
    <scope>NUCLEOTIDE SEQUENCE [LARGE SCALE GENOMIC DNA]</scope>
    <source>
        <strain evidence="2 3">UASWS1009</strain>
    </source>
</reference>
<proteinExistence type="predicted"/>
<name>A0A1C2E7F6_9HYPH</name>
<feature type="compositionally biased region" description="Polar residues" evidence="1">
    <location>
        <begin position="1"/>
        <end position="13"/>
    </location>
</feature>
<keyword evidence="3" id="KW-1185">Reference proteome</keyword>
<comment type="caution">
    <text evidence="2">The sequence shown here is derived from an EMBL/GenBank/DDBJ whole genome shotgun (WGS) entry which is preliminary data.</text>
</comment>
<organism evidence="2 3">
    <name type="scientific">Mesorhizobium hungaricum</name>
    <dbReference type="NCBI Taxonomy" id="1566387"/>
    <lineage>
        <taxon>Bacteria</taxon>
        <taxon>Pseudomonadati</taxon>
        <taxon>Pseudomonadota</taxon>
        <taxon>Alphaproteobacteria</taxon>
        <taxon>Hyphomicrobiales</taxon>
        <taxon>Phyllobacteriaceae</taxon>
        <taxon>Mesorhizobium</taxon>
    </lineage>
</organism>
<protein>
    <recommendedName>
        <fullName evidence="4">DUF1403 family protein</fullName>
    </recommendedName>
</protein>
<gene>
    <name evidence="2" type="ORF">QV13_05190</name>
</gene>
<dbReference type="AlphaFoldDB" id="A0A1C2E7F6"/>
<dbReference type="InterPro" id="IPR009843">
    <property type="entry name" value="DUF1403"/>
</dbReference>
<evidence type="ECO:0008006" key="4">
    <source>
        <dbReference type="Google" id="ProtNLM"/>
    </source>
</evidence>
<evidence type="ECO:0000256" key="1">
    <source>
        <dbReference type="SAM" id="MobiDB-lite"/>
    </source>
</evidence>
<feature type="region of interest" description="Disordered" evidence="1">
    <location>
        <begin position="1"/>
        <end position="27"/>
    </location>
</feature>
<evidence type="ECO:0000313" key="3">
    <source>
        <dbReference type="Proteomes" id="UP000094412"/>
    </source>
</evidence>
<evidence type="ECO:0000313" key="2">
    <source>
        <dbReference type="EMBL" id="OCX22843.1"/>
    </source>
</evidence>
<sequence length="317" mass="34164">MSRQPTPALQTSCPVPRAPAWATPRGRSENPVEAAFMAGSALNSLDNLVRAEPEWSAAWRHRLALKAAAACVTLIGRSEDEAALRDAWLLRHTGDEPGPAGNVLAAWRRLAGRSLPPSVEELRTVVALLGVGWSDGFCNLIDVTREEVRSGAPAPVVAARTAAAVMREDRQAEIFSWWLADCALSWRMGWTHAVPILGLQIHAPQLRSGFEGRRARPGGDGFERAAFIAAALGAADACRLAADMAAQAERLRAAVPKLRSKAAGEVVDQLRGDDAVSGTLTTKNLSRWASRRLFDRLQTLGAVRELSGRPAFRIYGL</sequence>
<dbReference type="Pfam" id="PF07183">
    <property type="entry name" value="DUF1403"/>
    <property type="match status" value="1"/>
</dbReference>
<dbReference type="Proteomes" id="UP000094412">
    <property type="component" value="Unassembled WGS sequence"/>
</dbReference>
<dbReference type="RefSeq" id="WP_065996843.1">
    <property type="nucleotide sequence ID" value="NZ_MDEO01000026.1"/>
</dbReference>
<dbReference type="OrthoDB" id="7865302at2"/>
<accession>A0A1C2E7F6</accession>
<dbReference type="STRING" id="1566387.QV13_05190"/>